<name>A0A069PDQ0_9BURK</name>
<gene>
    <name evidence="1" type="ORF">BG61_39050</name>
</gene>
<accession>A0A069PDQ0</accession>
<evidence type="ECO:0000313" key="2">
    <source>
        <dbReference type="Proteomes" id="UP000027466"/>
    </source>
</evidence>
<comment type="caution">
    <text evidence="1">The sequence shown here is derived from an EMBL/GenBank/DDBJ whole genome shotgun (WGS) entry which is preliminary data.</text>
</comment>
<organism evidence="1 2">
    <name type="scientific">Caballeronia glathei</name>
    <dbReference type="NCBI Taxonomy" id="60547"/>
    <lineage>
        <taxon>Bacteria</taxon>
        <taxon>Pseudomonadati</taxon>
        <taxon>Pseudomonadota</taxon>
        <taxon>Betaproteobacteria</taxon>
        <taxon>Burkholderiales</taxon>
        <taxon>Burkholderiaceae</taxon>
        <taxon>Caballeronia</taxon>
    </lineage>
</organism>
<keyword evidence="2" id="KW-1185">Reference proteome</keyword>
<dbReference type="RefSeq" id="WP_035942617.1">
    <property type="nucleotide sequence ID" value="NZ_CADFFX010000046.1"/>
</dbReference>
<dbReference type="EMBL" id="JFHC01000082">
    <property type="protein sequence ID" value="KDR38617.1"/>
    <property type="molecule type" value="Genomic_DNA"/>
</dbReference>
<proteinExistence type="predicted"/>
<reference evidence="1 2" key="1">
    <citation type="submission" date="2014-03" db="EMBL/GenBank/DDBJ databases">
        <title>Draft Genome Sequences of Four Burkholderia Strains.</title>
        <authorList>
            <person name="Liu X.Y."/>
            <person name="Li C.X."/>
            <person name="Xu J.H."/>
        </authorList>
    </citation>
    <scope>NUCLEOTIDE SEQUENCE [LARGE SCALE GENOMIC DNA]</scope>
    <source>
        <strain evidence="1 2">DSM 50014</strain>
    </source>
</reference>
<dbReference type="AlphaFoldDB" id="A0A069PDQ0"/>
<dbReference type="Proteomes" id="UP000027466">
    <property type="component" value="Unassembled WGS sequence"/>
</dbReference>
<sequence>MTFEECERRLGLLLRDQPQGTTAEFADYAIAFWTGNKLVYCFLREDGSGEIDEAFNPAAYLWEDLEPDFAAWVRAPHYHVRSVVVEWRTHQMPCSIGA</sequence>
<evidence type="ECO:0000313" key="1">
    <source>
        <dbReference type="EMBL" id="KDR38617.1"/>
    </source>
</evidence>
<protein>
    <submittedName>
        <fullName evidence="1">Uncharacterized protein</fullName>
    </submittedName>
</protein>